<sequence>MSIRIIWTITVLLFTVAAFSSCSSLLTSTFVEPAAGNLRKQTDPELVCEGAPAFLLMIDSMIAGSPDSENLLRTGAQSYSAYAATLPECGASEERIAAITEKAHGYGLKLLSHFLPMDQMEGPEFDKSLAGLGKGDVPSVFWGTFGWISWVQAQHGSPGAMADLVVIEKIMARLLELDETFEAGSIHLFFAGYYAAKPALFGGKPELSRYHFKRALELSKRKFLLVQATYAATLARQTQDKKLYNALLKEILDFPIDSAPEFALSNVLAVRKARRLLEEDYFAE</sequence>
<dbReference type="Pfam" id="PF16811">
    <property type="entry name" value="TAtT"/>
    <property type="match status" value="1"/>
</dbReference>
<evidence type="ECO:0000313" key="2">
    <source>
        <dbReference type="Proteomes" id="UP000826725"/>
    </source>
</evidence>
<evidence type="ECO:0000313" key="1">
    <source>
        <dbReference type="EMBL" id="BCL62872.1"/>
    </source>
</evidence>
<dbReference type="RefSeq" id="WP_228855179.1">
    <property type="nucleotide sequence ID" value="NZ_AP024086.1"/>
</dbReference>
<reference evidence="1" key="1">
    <citation type="submission" date="2020-09" db="EMBL/GenBank/DDBJ databases">
        <title>Desulfogranum mesoprofundum gen. nov., sp. nov., a novel mesophilic, sulfate-reducing chemolithoautotroph isolated from a deep-sea hydrothermal vent chimney in the Suiyo Seamount.</title>
        <authorList>
            <person name="Hashimoto Y."/>
            <person name="Nakagawa S."/>
        </authorList>
    </citation>
    <scope>NUCLEOTIDE SEQUENCE</scope>
    <source>
        <strain evidence="1">KT2</strain>
    </source>
</reference>
<dbReference type="AlphaFoldDB" id="A0A8D5JNN6"/>
<protein>
    <recommendedName>
        <fullName evidence="3">TRAP transporter T-component</fullName>
    </recommendedName>
</protein>
<organism evidence="1 2">
    <name type="scientific">Desulfomarina profundi</name>
    <dbReference type="NCBI Taxonomy" id="2772557"/>
    <lineage>
        <taxon>Bacteria</taxon>
        <taxon>Pseudomonadati</taxon>
        <taxon>Thermodesulfobacteriota</taxon>
        <taxon>Desulfobulbia</taxon>
        <taxon>Desulfobulbales</taxon>
        <taxon>Desulfobulbaceae</taxon>
        <taxon>Desulfomarina</taxon>
    </lineage>
</organism>
<evidence type="ECO:0008006" key="3">
    <source>
        <dbReference type="Google" id="ProtNLM"/>
    </source>
</evidence>
<keyword evidence="2" id="KW-1185">Reference proteome</keyword>
<dbReference type="EMBL" id="AP024086">
    <property type="protein sequence ID" value="BCL62872.1"/>
    <property type="molecule type" value="Genomic_DNA"/>
</dbReference>
<name>A0A8D5JNN6_9BACT</name>
<dbReference type="Proteomes" id="UP000826725">
    <property type="component" value="Chromosome"/>
</dbReference>
<gene>
    <name evidence="1" type="ORF">DGMP_35650</name>
</gene>
<accession>A0A8D5JNN6</accession>
<dbReference type="KEGG" id="dbk:DGMP_35650"/>
<dbReference type="InterPro" id="IPR031823">
    <property type="entry name" value="TatT"/>
</dbReference>
<proteinExistence type="predicted"/>
<dbReference type="PROSITE" id="PS51257">
    <property type="entry name" value="PROKAR_LIPOPROTEIN"/>
    <property type="match status" value="1"/>
</dbReference>